<protein>
    <recommendedName>
        <fullName evidence="4">DoxX family protein</fullName>
    </recommendedName>
</protein>
<feature type="transmembrane region" description="Helical" evidence="1">
    <location>
        <begin position="182"/>
        <end position="202"/>
    </location>
</feature>
<evidence type="ECO:0008006" key="4">
    <source>
        <dbReference type="Google" id="ProtNLM"/>
    </source>
</evidence>
<feature type="transmembrane region" description="Helical" evidence="1">
    <location>
        <begin position="69"/>
        <end position="90"/>
    </location>
</feature>
<feature type="transmembrane region" description="Helical" evidence="1">
    <location>
        <begin position="208"/>
        <end position="235"/>
    </location>
</feature>
<dbReference type="EMBL" id="QFRJ01000008">
    <property type="protein sequence ID" value="PWH85090.1"/>
    <property type="molecule type" value="Genomic_DNA"/>
</dbReference>
<dbReference type="AlphaFoldDB" id="A0A2U2XBF9"/>
<evidence type="ECO:0000256" key="1">
    <source>
        <dbReference type="SAM" id="Phobius"/>
    </source>
</evidence>
<reference evidence="2 3" key="1">
    <citation type="submission" date="2018-05" db="EMBL/GenBank/DDBJ databases">
        <title>Brumimicrobium oceani sp. nov., isolated from coastal sediment.</title>
        <authorList>
            <person name="Kou Y."/>
        </authorList>
    </citation>
    <scope>NUCLEOTIDE SEQUENCE [LARGE SCALE GENOMIC DNA]</scope>
    <source>
        <strain evidence="2 3">C305</strain>
    </source>
</reference>
<dbReference type="Proteomes" id="UP000245370">
    <property type="component" value="Unassembled WGS sequence"/>
</dbReference>
<sequence length="402" mass="46840">MRKSIAFLYSSLLIFGVLGVVFIPFSFRNWSFQSDITRFLFEDIILEVANSFDGIKVSNPEISSDSTTFYMLFLVLILLAVFLNSILQFLRLWKNNQQKIITVFQLVLAYYLALIMLKYGFDKIFKAQFYLPEPNTLFTPLGMLDKDILYWSTIGSSHSYNVFIGLLEVIPAFMLLFKKTRILGLFILSGVLLNVLFVNLGFDISVKLFSTFLLLITLILLVPSLKNVIQFFVLNKMISLPYFTKENLINSKVIRFSIKGIIVLFIISESLFPYIQTGNYNDDKVPRISMHGAYEILKSQPDGILENLNIKRFFIHRQGYFIFQYEDDSMEDFHLEIQQNKLILTNYDEEEIELEYSYSDASKTLEIKSKELGWTIHGKELNWRELPLMQPLFHWTVDGISE</sequence>
<feature type="transmembrane region" description="Helical" evidence="1">
    <location>
        <begin position="148"/>
        <end position="170"/>
    </location>
</feature>
<accession>A0A2U2XBF9</accession>
<organism evidence="2 3">
    <name type="scientific">Brumimicrobium oceani</name>
    <dbReference type="NCBI Taxonomy" id="2100725"/>
    <lineage>
        <taxon>Bacteria</taxon>
        <taxon>Pseudomonadati</taxon>
        <taxon>Bacteroidota</taxon>
        <taxon>Flavobacteriia</taxon>
        <taxon>Flavobacteriales</taxon>
        <taxon>Crocinitomicaceae</taxon>
        <taxon>Brumimicrobium</taxon>
    </lineage>
</organism>
<feature type="transmembrane region" description="Helical" evidence="1">
    <location>
        <begin position="256"/>
        <end position="275"/>
    </location>
</feature>
<dbReference type="OrthoDB" id="102112at2"/>
<evidence type="ECO:0000313" key="2">
    <source>
        <dbReference type="EMBL" id="PWH85090.1"/>
    </source>
</evidence>
<gene>
    <name evidence="2" type="ORF">DIT68_10660</name>
</gene>
<keyword evidence="1" id="KW-0812">Transmembrane</keyword>
<keyword evidence="1" id="KW-0472">Membrane</keyword>
<proteinExistence type="predicted"/>
<name>A0A2U2XBF9_9FLAO</name>
<keyword evidence="3" id="KW-1185">Reference proteome</keyword>
<comment type="caution">
    <text evidence="2">The sequence shown here is derived from an EMBL/GenBank/DDBJ whole genome shotgun (WGS) entry which is preliminary data.</text>
</comment>
<feature type="transmembrane region" description="Helical" evidence="1">
    <location>
        <begin position="7"/>
        <end position="27"/>
    </location>
</feature>
<evidence type="ECO:0000313" key="3">
    <source>
        <dbReference type="Proteomes" id="UP000245370"/>
    </source>
</evidence>
<dbReference type="RefSeq" id="WP_109359791.1">
    <property type="nucleotide sequence ID" value="NZ_QFRJ01000008.1"/>
</dbReference>
<feature type="transmembrane region" description="Helical" evidence="1">
    <location>
        <begin position="102"/>
        <end position="121"/>
    </location>
</feature>
<reference evidence="2 3" key="2">
    <citation type="submission" date="2018-05" db="EMBL/GenBank/DDBJ databases">
        <authorList>
            <person name="Lanie J.A."/>
            <person name="Ng W.-L."/>
            <person name="Kazmierczak K.M."/>
            <person name="Andrzejewski T.M."/>
            <person name="Davidsen T.M."/>
            <person name="Wayne K.J."/>
            <person name="Tettelin H."/>
            <person name="Glass J.I."/>
            <person name="Rusch D."/>
            <person name="Podicherti R."/>
            <person name="Tsui H.-C.T."/>
            <person name="Winkler M.E."/>
        </authorList>
    </citation>
    <scope>NUCLEOTIDE SEQUENCE [LARGE SCALE GENOMIC DNA]</scope>
    <source>
        <strain evidence="2 3">C305</strain>
    </source>
</reference>
<keyword evidence="1" id="KW-1133">Transmembrane helix</keyword>